<evidence type="ECO:0000256" key="1">
    <source>
        <dbReference type="SAM" id="MobiDB-lite"/>
    </source>
</evidence>
<feature type="region of interest" description="Disordered" evidence="1">
    <location>
        <begin position="74"/>
        <end position="93"/>
    </location>
</feature>
<organism evidence="2 3">
    <name type="scientific">Pandoraea anapnoica</name>
    <dbReference type="NCBI Taxonomy" id="2508301"/>
    <lineage>
        <taxon>Bacteria</taxon>
        <taxon>Pseudomonadati</taxon>
        <taxon>Pseudomonadota</taxon>
        <taxon>Betaproteobacteria</taxon>
        <taxon>Burkholderiales</taxon>
        <taxon>Burkholderiaceae</taxon>
        <taxon>Pandoraea</taxon>
    </lineage>
</organism>
<dbReference type="AlphaFoldDB" id="A0A5E5A0P8"/>
<name>A0A5E5A0P8_9BURK</name>
<evidence type="ECO:0000313" key="2">
    <source>
        <dbReference type="EMBL" id="VVE66312.1"/>
    </source>
</evidence>
<reference evidence="2 3" key="1">
    <citation type="submission" date="2019-08" db="EMBL/GenBank/DDBJ databases">
        <authorList>
            <person name="Peeters C."/>
        </authorList>
    </citation>
    <scope>NUCLEOTIDE SEQUENCE [LARGE SCALE GENOMIC DNA]</scope>
    <source>
        <strain evidence="2 3">LMG 31117</strain>
    </source>
</reference>
<sequence>MREISGQNPPPLQYPSYSLPGTVRATAAAIARRGTLSYHNSQLQKQMAYVRQLLASQDDAWQLLNRLEAQAEQLMNQGASSHTESPRPTSGATFRAEIKRCQPVLVTDPAGQWCAGSPDTLPLSPTRRILMEKSNVMPADLGVTHKM</sequence>
<accession>A0A5E5A0P8</accession>
<protein>
    <submittedName>
        <fullName evidence="2">Uncharacterized protein</fullName>
    </submittedName>
</protein>
<dbReference type="Proteomes" id="UP000383122">
    <property type="component" value="Unassembled WGS sequence"/>
</dbReference>
<keyword evidence="3" id="KW-1185">Reference proteome</keyword>
<evidence type="ECO:0000313" key="3">
    <source>
        <dbReference type="Proteomes" id="UP000383122"/>
    </source>
</evidence>
<gene>
    <name evidence="2" type="ORF">PAN31117_02249</name>
</gene>
<dbReference type="EMBL" id="CABPSP010000005">
    <property type="protein sequence ID" value="VVE66312.1"/>
    <property type="molecule type" value="Genomic_DNA"/>
</dbReference>
<dbReference type="RefSeq" id="WP_150738228.1">
    <property type="nucleotide sequence ID" value="NZ_CABPSP010000005.1"/>
</dbReference>
<feature type="compositionally biased region" description="Polar residues" evidence="1">
    <location>
        <begin position="74"/>
        <end position="92"/>
    </location>
</feature>
<proteinExistence type="predicted"/>